<evidence type="ECO:0000313" key="19">
    <source>
        <dbReference type="EMBL" id="CAD7673627.1"/>
    </source>
</evidence>
<dbReference type="GO" id="GO:0008076">
    <property type="term" value="C:voltage-gated potassium channel complex"/>
    <property type="evidence" value="ECO:0007669"/>
    <property type="project" value="TreeGrafter"/>
</dbReference>
<evidence type="ECO:0000313" key="20">
    <source>
        <dbReference type="Proteomes" id="UP000645828"/>
    </source>
</evidence>
<keyword evidence="6" id="KW-1003">Cell membrane</keyword>
<evidence type="ECO:0000256" key="7">
    <source>
        <dbReference type="ARBA" id="ARBA00022490"/>
    </source>
</evidence>
<dbReference type="InterPro" id="IPR036812">
    <property type="entry name" value="NAD(P)_OxRdtase_dom_sf"/>
</dbReference>
<organism evidence="19 20">
    <name type="scientific">Nyctereutes procyonoides</name>
    <name type="common">Raccoon dog</name>
    <name type="synonym">Canis procyonoides</name>
    <dbReference type="NCBI Taxonomy" id="34880"/>
    <lineage>
        <taxon>Eukaryota</taxon>
        <taxon>Metazoa</taxon>
        <taxon>Chordata</taxon>
        <taxon>Craniata</taxon>
        <taxon>Vertebrata</taxon>
        <taxon>Euteleostomi</taxon>
        <taxon>Mammalia</taxon>
        <taxon>Eutheria</taxon>
        <taxon>Laurasiatheria</taxon>
        <taxon>Carnivora</taxon>
        <taxon>Caniformia</taxon>
        <taxon>Canidae</taxon>
        <taxon>Nyctereutes</taxon>
    </lineage>
</organism>
<dbReference type="InterPro" id="IPR005399">
    <property type="entry name" value="K_chnl_volt-dep_bsu_KCNAB-rel"/>
</dbReference>
<keyword evidence="9" id="KW-0521">NADP</keyword>
<dbReference type="InterPro" id="IPR023210">
    <property type="entry name" value="NADP_OxRdtase_dom"/>
</dbReference>
<dbReference type="Proteomes" id="UP000645828">
    <property type="component" value="Unassembled WGS sequence"/>
</dbReference>
<keyword evidence="12" id="KW-0406">Ion transport</keyword>
<evidence type="ECO:0000256" key="10">
    <source>
        <dbReference type="ARBA" id="ARBA00022958"/>
    </source>
</evidence>
<dbReference type="AlphaFoldDB" id="A0A811YE02"/>
<evidence type="ECO:0000256" key="11">
    <source>
        <dbReference type="ARBA" id="ARBA00023002"/>
    </source>
</evidence>
<keyword evidence="5" id="KW-0813">Transport</keyword>
<gene>
    <name evidence="19" type="ORF">NYPRO_LOCUS6422</name>
</gene>
<evidence type="ECO:0000256" key="16">
    <source>
        <dbReference type="ARBA" id="ARBA00047998"/>
    </source>
</evidence>
<evidence type="ECO:0000256" key="8">
    <source>
        <dbReference type="ARBA" id="ARBA00022538"/>
    </source>
</evidence>
<protein>
    <recommendedName>
        <fullName evidence="4">Voltage-gated potassium channel subunit beta-1</fullName>
    </recommendedName>
    <alternativeName>
        <fullName evidence="14">K(+) channel subunit beta-1</fullName>
    </alternativeName>
    <alternativeName>
        <fullName evidence="15">Kv-beta-1</fullName>
    </alternativeName>
</protein>
<dbReference type="PRINTS" id="PR01578">
    <property type="entry name" value="KCNAB1CHANEL"/>
</dbReference>
<comment type="subcellular location">
    <subcellularLocation>
        <location evidence="1">Cell membrane</location>
        <topology evidence="1">Peripheral membrane protein</topology>
        <orientation evidence="1">Cytoplasmic side</orientation>
    </subcellularLocation>
    <subcellularLocation>
        <location evidence="2">Cytoplasm</location>
    </subcellularLocation>
</comment>
<accession>A0A811YE02</accession>
<evidence type="ECO:0000256" key="13">
    <source>
        <dbReference type="ARBA" id="ARBA00023136"/>
    </source>
</evidence>
<evidence type="ECO:0000256" key="1">
    <source>
        <dbReference type="ARBA" id="ARBA00004413"/>
    </source>
</evidence>
<dbReference type="Gene3D" id="3.20.20.100">
    <property type="entry name" value="NADP-dependent oxidoreductase domain"/>
    <property type="match status" value="1"/>
</dbReference>
<dbReference type="GO" id="GO:0016491">
    <property type="term" value="F:oxidoreductase activity"/>
    <property type="evidence" value="ECO:0007669"/>
    <property type="project" value="UniProtKB-KW"/>
</dbReference>
<evidence type="ECO:0000256" key="14">
    <source>
        <dbReference type="ARBA" id="ARBA00031439"/>
    </source>
</evidence>
<keyword evidence="11" id="KW-0560">Oxidoreductase</keyword>
<keyword evidence="10" id="KW-0630">Potassium</keyword>
<dbReference type="PRINTS" id="PR01577">
    <property type="entry name" value="KCNABCHANNEL"/>
</dbReference>
<evidence type="ECO:0000256" key="4">
    <source>
        <dbReference type="ARBA" id="ARBA00013314"/>
    </source>
</evidence>
<evidence type="ECO:0000256" key="12">
    <source>
        <dbReference type="ARBA" id="ARBA00023065"/>
    </source>
</evidence>
<dbReference type="EMBL" id="CAJHUB010000671">
    <property type="protein sequence ID" value="CAD7673627.1"/>
    <property type="molecule type" value="Genomic_DNA"/>
</dbReference>
<evidence type="ECO:0000256" key="6">
    <source>
        <dbReference type="ARBA" id="ARBA00022475"/>
    </source>
</evidence>
<evidence type="ECO:0000256" key="5">
    <source>
        <dbReference type="ARBA" id="ARBA00022448"/>
    </source>
</evidence>
<dbReference type="NCBIfam" id="TIGR01293">
    <property type="entry name" value="Kv_beta"/>
    <property type="match status" value="1"/>
</dbReference>
<dbReference type="GO" id="GO:0005249">
    <property type="term" value="F:voltage-gated potassium channel activity"/>
    <property type="evidence" value="ECO:0007669"/>
    <property type="project" value="InterPro"/>
</dbReference>
<evidence type="ECO:0000259" key="18">
    <source>
        <dbReference type="Pfam" id="PF00248"/>
    </source>
</evidence>
<dbReference type="Pfam" id="PF00248">
    <property type="entry name" value="Aldo_ket_red"/>
    <property type="match status" value="1"/>
</dbReference>
<evidence type="ECO:0000256" key="17">
    <source>
        <dbReference type="ARBA" id="ARBA00048943"/>
    </source>
</evidence>
<dbReference type="PANTHER" id="PTHR43150">
    <property type="entry name" value="HYPERKINETIC, ISOFORM M"/>
    <property type="match status" value="1"/>
</dbReference>
<dbReference type="FunFam" id="3.20.20.100:FF:000001">
    <property type="entry name" value="voltage-gated potassium channel subunit beta-2 isoform X2"/>
    <property type="match status" value="1"/>
</dbReference>
<keyword evidence="7" id="KW-0963">Cytoplasm</keyword>
<comment type="similarity">
    <text evidence="3">Belongs to the shaker potassium channel beta subunit family.</text>
</comment>
<comment type="caution">
    <text evidence="19">The sequence shown here is derived from an EMBL/GenBank/DDBJ whole genome shotgun (WGS) entry which is preliminary data.</text>
</comment>
<proteinExistence type="inferred from homology"/>
<comment type="catalytic activity">
    <reaction evidence="17">
        <text>a primary alcohol + NADP(+) = an aldehyde + NADPH + H(+)</text>
        <dbReference type="Rhea" id="RHEA:15937"/>
        <dbReference type="ChEBI" id="CHEBI:15378"/>
        <dbReference type="ChEBI" id="CHEBI:15734"/>
        <dbReference type="ChEBI" id="CHEBI:17478"/>
        <dbReference type="ChEBI" id="CHEBI:57783"/>
        <dbReference type="ChEBI" id="CHEBI:58349"/>
    </reaction>
    <physiologicalReaction direction="right-to-left" evidence="17">
        <dbReference type="Rhea" id="RHEA:15939"/>
    </physiologicalReaction>
</comment>
<reference evidence="19" key="1">
    <citation type="submission" date="2020-12" db="EMBL/GenBank/DDBJ databases">
        <authorList>
            <consortium name="Molecular Ecology Group"/>
        </authorList>
    </citation>
    <scope>NUCLEOTIDE SEQUENCE</scope>
    <source>
        <strain evidence="19">TBG_1078</strain>
    </source>
</reference>
<dbReference type="GO" id="GO:0044325">
    <property type="term" value="F:transmembrane transporter binding"/>
    <property type="evidence" value="ECO:0007669"/>
    <property type="project" value="TreeGrafter"/>
</dbReference>
<sequence>MQVSIACTEHNLKSRNGEDRLLSKQSSAAPNVVNAARAKFRTVAIIARSLGTFTPQHHISLKESTAKQTGMKYRYGCGAPAAGASGSAQVRWGQFTGSPKVADTPPMPTLGRTWVTFGGQISDEVAERLMTIAYESGVNLFDTAEVYAAGKAEVILGSIIKKKGWRRSSLVITTKLYWGGKAETERGLSRKHIIEGLKGSLQRLQLEYVDVVFANRPDSNTPMEVFSSRKKNIFLIKIVRAMTHVINQGMAMYWGTSRWSAMEIMEAYSVARQFNMIPPVCEQAEYHLFQREKVEVQLPELYHKIGVGAMTWSPLACGIISGKYGNGVPESSRASLKCYQWLKERIVSEEGRKQQNKLKDLAPIAERLGCTLPQLAVAWCLRNEGVSSVLLGSSTPEQLVENLGAIQVLPKMTSHVVNEIDNILRNKPYGKKDYRS</sequence>
<feature type="domain" description="NADP-dependent oxidoreductase" evidence="18">
    <location>
        <begin position="115"/>
        <end position="424"/>
    </location>
</feature>
<name>A0A811YE02_NYCPR</name>
<keyword evidence="20" id="KW-1185">Reference proteome</keyword>
<evidence type="ECO:0000256" key="9">
    <source>
        <dbReference type="ARBA" id="ARBA00022857"/>
    </source>
</evidence>
<keyword evidence="13" id="KW-0472">Membrane</keyword>
<dbReference type="SUPFAM" id="SSF51430">
    <property type="entry name" value="NAD(P)-linked oxidoreductase"/>
    <property type="match status" value="1"/>
</dbReference>
<dbReference type="InterPro" id="IPR005983">
    <property type="entry name" value="K_chnl_volt-dep_bsu_KCNAB"/>
</dbReference>
<evidence type="ECO:0000256" key="3">
    <source>
        <dbReference type="ARBA" id="ARBA00006515"/>
    </source>
</evidence>
<evidence type="ECO:0000256" key="2">
    <source>
        <dbReference type="ARBA" id="ARBA00004496"/>
    </source>
</evidence>
<dbReference type="PANTHER" id="PTHR43150:SF7">
    <property type="entry name" value="VOLTAGE-GATED POTASSIUM CHANNEL SUBUNIT BETA-1"/>
    <property type="match status" value="1"/>
</dbReference>
<comment type="catalytic activity">
    <reaction evidence="16">
        <text>a secondary alcohol + NADP(+) = a ketone + NADPH + H(+)</text>
        <dbReference type="Rhea" id="RHEA:19257"/>
        <dbReference type="ChEBI" id="CHEBI:15378"/>
        <dbReference type="ChEBI" id="CHEBI:17087"/>
        <dbReference type="ChEBI" id="CHEBI:35681"/>
        <dbReference type="ChEBI" id="CHEBI:57783"/>
        <dbReference type="ChEBI" id="CHEBI:58349"/>
    </reaction>
    <physiologicalReaction direction="right-to-left" evidence="16">
        <dbReference type="Rhea" id="RHEA:19259"/>
    </physiologicalReaction>
</comment>
<dbReference type="GO" id="GO:0005737">
    <property type="term" value="C:cytoplasm"/>
    <property type="evidence" value="ECO:0007669"/>
    <property type="project" value="UniProtKB-SubCell"/>
</dbReference>
<dbReference type="GO" id="GO:0044224">
    <property type="term" value="C:juxtaparanode region of axon"/>
    <property type="evidence" value="ECO:0007669"/>
    <property type="project" value="TreeGrafter"/>
</dbReference>
<dbReference type="GO" id="GO:1901379">
    <property type="term" value="P:regulation of potassium ion transmembrane transport"/>
    <property type="evidence" value="ECO:0007669"/>
    <property type="project" value="TreeGrafter"/>
</dbReference>
<keyword evidence="8" id="KW-0633">Potassium transport</keyword>
<evidence type="ECO:0000256" key="15">
    <source>
        <dbReference type="ARBA" id="ARBA00032588"/>
    </source>
</evidence>
<dbReference type="GO" id="GO:0015459">
    <property type="term" value="F:potassium channel regulator activity"/>
    <property type="evidence" value="ECO:0007669"/>
    <property type="project" value="TreeGrafter"/>
</dbReference>
<dbReference type="InterPro" id="IPR005400">
    <property type="entry name" value="K_chnl_volt-dep_bsu_KCNAB1"/>
</dbReference>